<name>J9GLN6_9ZZZZ</name>
<proteinExistence type="predicted"/>
<reference evidence="1" key="1">
    <citation type="journal article" date="2012" name="PLoS ONE">
        <title>Gene sets for utilization of primary and secondary nutrition supplies in the distal gut of endangered iberian lynx.</title>
        <authorList>
            <person name="Alcaide M."/>
            <person name="Messina E."/>
            <person name="Richter M."/>
            <person name="Bargiela R."/>
            <person name="Peplies J."/>
            <person name="Huws S.A."/>
            <person name="Newbold C.J."/>
            <person name="Golyshin P.N."/>
            <person name="Simon M.A."/>
            <person name="Lopez G."/>
            <person name="Yakimov M.M."/>
            <person name="Ferrer M."/>
        </authorList>
    </citation>
    <scope>NUCLEOTIDE SEQUENCE</scope>
</reference>
<evidence type="ECO:0000313" key="1">
    <source>
        <dbReference type="EMBL" id="EJX03083.1"/>
    </source>
</evidence>
<gene>
    <name evidence="1" type="ORF">EVA_08811</name>
</gene>
<sequence length="51" mass="5937">MLSGFHSRWKFAPKLSLLVWLTSSLKSYDELSPGRIFSLLLLLRASLLEWE</sequence>
<protein>
    <submittedName>
        <fullName evidence="1">Uncharacterized protein</fullName>
    </submittedName>
</protein>
<dbReference type="AlphaFoldDB" id="J9GLN6"/>
<accession>J9GLN6</accession>
<organism evidence="1">
    <name type="scientific">gut metagenome</name>
    <dbReference type="NCBI Taxonomy" id="749906"/>
    <lineage>
        <taxon>unclassified sequences</taxon>
        <taxon>metagenomes</taxon>
        <taxon>organismal metagenomes</taxon>
    </lineage>
</organism>
<dbReference type="EMBL" id="AMCI01002308">
    <property type="protein sequence ID" value="EJX03083.1"/>
    <property type="molecule type" value="Genomic_DNA"/>
</dbReference>
<comment type="caution">
    <text evidence="1">The sequence shown here is derived from an EMBL/GenBank/DDBJ whole genome shotgun (WGS) entry which is preliminary data.</text>
</comment>